<name>D2UB94_XANAP</name>
<dbReference type="InterPro" id="IPR011006">
    <property type="entry name" value="CheY-like_superfamily"/>
</dbReference>
<reference evidence="1 2" key="1">
    <citation type="journal article" date="2009" name="BMC Genomics">
        <title>The complete genome sequence of Xanthomonas albilineans provides new insights into the reductive genome evolution of the xylem-limited Xanthomonadaceae.</title>
        <authorList>
            <person name="Pieretti I."/>
            <person name="Royer M."/>
            <person name="Barbe V."/>
            <person name="Carrere S."/>
            <person name="Koebnik R."/>
            <person name="Cociancich S."/>
            <person name="Couloux A."/>
            <person name="Darrasse A."/>
            <person name="Gouzy J."/>
            <person name="Jacques M.A."/>
            <person name="Lauber E."/>
            <person name="Manceau C."/>
            <person name="Mangenot S."/>
            <person name="Poussier S."/>
            <person name="Segurens B."/>
            <person name="Szurek B."/>
            <person name="Verdier V."/>
            <person name="Arlat M."/>
            <person name="Rott P."/>
        </authorList>
    </citation>
    <scope>NUCLEOTIDE SEQUENCE [LARGE SCALE GENOMIC DNA]</scope>
    <source>
        <strain evidence="2">GPE PC73 / CFBP 7063</strain>
    </source>
</reference>
<evidence type="ECO:0000313" key="2">
    <source>
        <dbReference type="Proteomes" id="UP000001890"/>
    </source>
</evidence>
<dbReference type="Proteomes" id="UP000001890">
    <property type="component" value="Chromosome"/>
</dbReference>
<dbReference type="eggNOG" id="COG2197">
    <property type="taxonomic scope" value="Bacteria"/>
</dbReference>
<organism evidence="1 2">
    <name type="scientific">Xanthomonas albilineans (strain GPE PC73 / CFBP 7063)</name>
    <dbReference type="NCBI Taxonomy" id="380358"/>
    <lineage>
        <taxon>Bacteria</taxon>
        <taxon>Pseudomonadati</taxon>
        <taxon>Pseudomonadota</taxon>
        <taxon>Gammaproteobacteria</taxon>
        <taxon>Lysobacterales</taxon>
        <taxon>Lysobacteraceae</taxon>
        <taxon>Xanthomonas</taxon>
    </lineage>
</organism>
<dbReference type="SUPFAM" id="SSF52172">
    <property type="entry name" value="CheY-like"/>
    <property type="match status" value="1"/>
</dbReference>
<dbReference type="KEGG" id="xal:XALC_0262"/>
<dbReference type="STRING" id="380358.XALC_0262"/>
<gene>
    <name evidence="1" type="ordered locus">XALc_0262</name>
</gene>
<dbReference type="AlphaFoldDB" id="D2UB94"/>
<dbReference type="EMBL" id="FP565176">
    <property type="protein sequence ID" value="CBA14806.1"/>
    <property type="molecule type" value="Genomic_DNA"/>
</dbReference>
<accession>D2UB94</accession>
<sequence length="204" mass="22238">MFDSVLAEDQAMVRGALGTLRLDLEADIDVAARVADGEVACRVLHARSPDLPVIDIETSEFSGLEMALRIQRQQLLVRVAMVTPFVSPGLPGLLWREWWVGAIRQVYRGAARAIQNWHWTLGPSEADSHNHRERRVLRLAGEGAMARDMTATPGFLCATGGNCLFEAIGNWRRQLYRSGAAGASQGGDMIRSGFALGTHLAVCA</sequence>
<evidence type="ECO:0000313" key="1">
    <source>
        <dbReference type="EMBL" id="CBA14806.1"/>
    </source>
</evidence>
<proteinExistence type="predicted"/>
<protein>
    <submittedName>
        <fullName evidence="1">Putative two component system regulatory protein</fullName>
    </submittedName>
</protein>
<keyword evidence="2" id="KW-1185">Reference proteome</keyword>
<dbReference type="Gene3D" id="3.40.50.2300">
    <property type="match status" value="1"/>
</dbReference>